<feature type="compositionally biased region" description="Basic and acidic residues" evidence="1">
    <location>
        <begin position="135"/>
        <end position="149"/>
    </location>
</feature>
<evidence type="ECO:0000313" key="3">
    <source>
        <dbReference type="Proteomes" id="UP000573603"/>
    </source>
</evidence>
<organism evidence="2 3">
    <name type="scientific">Fusarium anthophilum</name>
    <dbReference type="NCBI Taxonomy" id="48485"/>
    <lineage>
        <taxon>Eukaryota</taxon>
        <taxon>Fungi</taxon>
        <taxon>Dikarya</taxon>
        <taxon>Ascomycota</taxon>
        <taxon>Pezizomycotina</taxon>
        <taxon>Sordariomycetes</taxon>
        <taxon>Hypocreomycetidae</taxon>
        <taxon>Hypocreales</taxon>
        <taxon>Nectriaceae</taxon>
        <taxon>Fusarium</taxon>
        <taxon>Fusarium fujikuroi species complex</taxon>
    </lineage>
</organism>
<keyword evidence="3" id="KW-1185">Reference proteome</keyword>
<proteinExistence type="predicted"/>
<feature type="region of interest" description="Disordered" evidence="1">
    <location>
        <begin position="103"/>
        <end position="155"/>
    </location>
</feature>
<name>A0A8H4ZP00_9HYPO</name>
<protein>
    <submittedName>
        <fullName evidence="2">Uncharacterized protein</fullName>
    </submittedName>
</protein>
<accession>A0A8H4ZP00</accession>
<dbReference type="Proteomes" id="UP000573603">
    <property type="component" value="Unassembled WGS sequence"/>
</dbReference>
<reference evidence="2 3" key="1">
    <citation type="journal article" date="2020" name="BMC Genomics">
        <title>Correction to: Identification and distribution of gene clusters required for synthesis of sphingolipid metabolism inhibitors in diverse species of the filamentous fungus Fusarium.</title>
        <authorList>
            <person name="Kim H.S."/>
            <person name="Lohmar J.M."/>
            <person name="Busman M."/>
            <person name="Brown D.W."/>
            <person name="Naumann T.A."/>
            <person name="Divon H.H."/>
            <person name="Lysoe E."/>
            <person name="Uhlig S."/>
            <person name="Proctor R.H."/>
        </authorList>
    </citation>
    <scope>NUCLEOTIDE SEQUENCE [LARGE SCALE GENOMIC DNA]</scope>
    <source>
        <strain evidence="2 3">NRRL 25214</strain>
    </source>
</reference>
<comment type="caution">
    <text evidence="2">The sequence shown here is derived from an EMBL/GenBank/DDBJ whole genome shotgun (WGS) entry which is preliminary data.</text>
</comment>
<sequence length="285" mass="31690">MAAADQPQMGEDQKKIAAHPQVRVVGDDILSRSSLTLKGDTSFNDLARSIYPKHAILTDDMKDDLMSAIFLNWTSKSKGIIVSATKISSPKIEVVGCPARVWADHSDSPSQSPPPRSSSSASPPPTKAGSKRKREPGISEPRKSPRREQAAQPGETAYYVVTVNDNTGALRFQWKNSAGGFGKASRVKLNGYTIEEAEFGAIENRDAYWERAAIVHNRERAIELGRKRVREFAKAGSQGKDPVIKNDLLPNGFVYPKLARDEQDKYLDRIIQQRKWREEARSSTR</sequence>
<evidence type="ECO:0000313" key="2">
    <source>
        <dbReference type="EMBL" id="KAF5250198.1"/>
    </source>
</evidence>
<dbReference type="AlphaFoldDB" id="A0A8H4ZP00"/>
<feature type="compositionally biased region" description="Pro residues" evidence="1">
    <location>
        <begin position="111"/>
        <end position="126"/>
    </location>
</feature>
<gene>
    <name evidence="2" type="ORF">FANTH_4556</name>
</gene>
<evidence type="ECO:0000256" key="1">
    <source>
        <dbReference type="SAM" id="MobiDB-lite"/>
    </source>
</evidence>
<dbReference type="EMBL" id="JABEVY010000096">
    <property type="protein sequence ID" value="KAF5250198.1"/>
    <property type="molecule type" value="Genomic_DNA"/>
</dbReference>